<accession>A0A0P9RD85</accession>
<dbReference type="GO" id="GO:0008234">
    <property type="term" value="F:cysteine-type peptidase activity"/>
    <property type="evidence" value="ECO:0007669"/>
    <property type="project" value="UniProtKB-KW"/>
</dbReference>
<dbReference type="PROSITE" id="PS51935">
    <property type="entry name" value="NLPC_P60"/>
    <property type="match status" value="1"/>
</dbReference>
<dbReference type="InterPro" id="IPR038765">
    <property type="entry name" value="Papain-like_cys_pep_sf"/>
</dbReference>
<sequence length="181" mass="19247">MSIALRLMVISVVALLGACASAPPPPHAPRIVQRPVVTAPPQILSPAAEDVLFRALGLVGTPYRWGGNTPDSGFDCSGLIGYVYRDAAGISLPRSTREMIVMGAPNIRREQLQSGDLVFFATSGGSQVSHAGIYVGEGRFVHAPATGGTVKLDSLDKPYWQRAYLNAKRVIQPASLAQIRP</sequence>
<dbReference type="EMBL" id="LJPX01000012">
    <property type="protein sequence ID" value="KPW81783.1"/>
    <property type="molecule type" value="Genomic_DNA"/>
</dbReference>
<reference evidence="7 9" key="1">
    <citation type="submission" date="2015-09" db="EMBL/GenBank/DDBJ databases">
        <title>Genome announcement of multiple Pseudomonas syringae strains.</title>
        <authorList>
            <person name="Thakur S."/>
            <person name="Wang P.W."/>
            <person name="Gong Y."/>
            <person name="Weir B.S."/>
            <person name="Guttman D.S."/>
        </authorList>
    </citation>
    <scope>NUCLEOTIDE SEQUENCE [LARGE SCALE GENOMIC DNA]</scope>
    <source>
        <strain evidence="7 9">ICMP2823</strain>
    </source>
</reference>
<dbReference type="SUPFAM" id="SSF54001">
    <property type="entry name" value="Cysteine proteinases"/>
    <property type="match status" value="1"/>
</dbReference>
<dbReference type="GO" id="GO:0006508">
    <property type="term" value="P:proteolysis"/>
    <property type="evidence" value="ECO:0007669"/>
    <property type="project" value="UniProtKB-KW"/>
</dbReference>
<dbReference type="Proteomes" id="UP000281372">
    <property type="component" value="Unassembled WGS sequence"/>
</dbReference>
<dbReference type="InterPro" id="IPR000064">
    <property type="entry name" value="NLP_P60_dom"/>
</dbReference>
<comment type="similarity">
    <text evidence="1">Belongs to the peptidase C40 family.</text>
</comment>
<dbReference type="PATRIC" id="fig|86840.3.peg.3461"/>
<dbReference type="Proteomes" id="UP000050564">
    <property type="component" value="Unassembled WGS sequence"/>
</dbReference>
<evidence type="ECO:0000256" key="4">
    <source>
        <dbReference type="ARBA" id="ARBA00022807"/>
    </source>
</evidence>
<name>A0A0P9RD85_PSECA</name>
<gene>
    <name evidence="7" type="ORF">ALO81_02462</name>
    <name evidence="8" type="ORF">ALQ64_04039</name>
</gene>
<dbReference type="Pfam" id="PF00877">
    <property type="entry name" value="NLPC_P60"/>
    <property type="match status" value="1"/>
</dbReference>
<reference evidence="8 10" key="2">
    <citation type="submission" date="2018-08" db="EMBL/GenBank/DDBJ databases">
        <title>Recombination of ecologically and evolutionarily significant loci maintains genetic cohesion in the Pseudomonas syringae species complex.</title>
        <authorList>
            <person name="Dillon M."/>
            <person name="Thakur S."/>
            <person name="Almeida R.N.D."/>
            <person name="Weir B.S."/>
            <person name="Guttman D.S."/>
        </authorList>
    </citation>
    <scope>NUCLEOTIDE SEQUENCE [LARGE SCALE GENOMIC DNA]</scope>
    <source>
        <strain evidence="8 10">ICMP 2821</strain>
    </source>
</reference>
<organism evidence="7 9">
    <name type="scientific">Pseudomonas cannabina</name>
    <dbReference type="NCBI Taxonomy" id="86840"/>
    <lineage>
        <taxon>Bacteria</taxon>
        <taxon>Pseudomonadati</taxon>
        <taxon>Pseudomonadota</taxon>
        <taxon>Gammaproteobacteria</taxon>
        <taxon>Pseudomonadales</taxon>
        <taxon>Pseudomonadaceae</taxon>
        <taxon>Pseudomonas</taxon>
    </lineage>
</organism>
<feature type="domain" description="NlpC/P60" evidence="6">
    <location>
        <begin position="45"/>
        <end position="171"/>
    </location>
</feature>
<dbReference type="GeneID" id="64464433"/>
<dbReference type="AlphaFoldDB" id="A0A0P9RD85"/>
<dbReference type="PROSITE" id="PS51257">
    <property type="entry name" value="PROKAR_LIPOPROTEIN"/>
    <property type="match status" value="1"/>
</dbReference>
<proteinExistence type="inferred from homology"/>
<dbReference type="EMBL" id="RBOW01000160">
    <property type="protein sequence ID" value="RMN38498.1"/>
    <property type="molecule type" value="Genomic_DNA"/>
</dbReference>
<comment type="caution">
    <text evidence="7">The sequence shown here is derived from an EMBL/GenBank/DDBJ whole genome shotgun (WGS) entry which is preliminary data.</text>
</comment>
<evidence type="ECO:0000256" key="3">
    <source>
        <dbReference type="ARBA" id="ARBA00022801"/>
    </source>
</evidence>
<keyword evidence="5" id="KW-0732">Signal</keyword>
<protein>
    <submittedName>
        <fullName evidence="7">NLP/P60-like protein</fullName>
    </submittedName>
</protein>
<keyword evidence="3" id="KW-0378">Hydrolase</keyword>
<dbReference type="RefSeq" id="WP_007251485.1">
    <property type="nucleotide sequence ID" value="NZ_CP178532.1"/>
</dbReference>
<evidence type="ECO:0000256" key="1">
    <source>
        <dbReference type="ARBA" id="ARBA00007074"/>
    </source>
</evidence>
<evidence type="ECO:0000313" key="7">
    <source>
        <dbReference type="EMBL" id="KPW81783.1"/>
    </source>
</evidence>
<evidence type="ECO:0000256" key="2">
    <source>
        <dbReference type="ARBA" id="ARBA00022670"/>
    </source>
</evidence>
<feature type="signal peptide" evidence="5">
    <location>
        <begin position="1"/>
        <end position="22"/>
    </location>
</feature>
<dbReference type="PANTHER" id="PTHR47053:SF1">
    <property type="entry name" value="MUREIN DD-ENDOPEPTIDASE MEPH-RELATED"/>
    <property type="match status" value="1"/>
</dbReference>
<evidence type="ECO:0000313" key="10">
    <source>
        <dbReference type="Proteomes" id="UP000281372"/>
    </source>
</evidence>
<dbReference type="Gene3D" id="3.90.1720.10">
    <property type="entry name" value="endopeptidase domain like (from Nostoc punctiforme)"/>
    <property type="match status" value="1"/>
</dbReference>
<evidence type="ECO:0000313" key="9">
    <source>
        <dbReference type="Proteomes" id="UP000050564"/>
    </source>
</evidence>
<dbReference type="PANTHER" id="PTHR47053">
    <property type="entry name" value="MUREIN DD-ENDOPEPTIDASE MEPH-RELATED"/>
    <property type="match status" value="1"/>
</dbReference>
<dbReference type="InterPro" id="IPR051202">
    <property type="entry name" value="Peptidase_C40"/>
</dbReference>
<keyword evidence="4" id="KW-0788">Thiol protease</keyword>
<evidence type="ECO:0000256" key="5">
    <source>
        <dbReference type="SAM" id="SignalP"/>
    </source>
</evidence>
<evidence type="ECO:0000313" key="8">
    <source>
        <dbReference type="EMBL" id="RMN38498.1"/>
    </source>
</evidence>
<feature type="chain" id="PRO_5033723552" evidence="5">
    <location>
        <begin position="23"/>
        <end position="181"/>
    </location>
</feature>
<keyword evidence="2" id="KW-0645">Protease</keyword>
<evidence type="ECO:0000259" key="6">
    <source>
        <dbReference type="PROSITE" id="PS51935"/>
    </source>
</evidence>